<organism evidence="1 2">
    <name type="scientific">Boothiomyces macroporosus</name>
    <dbReference type="NCBI Taxonomy" id="261099"/>
    <lineage>
        <taxon>Eukaryota</taxon>
        <taxon>Fungi</taxon>
        <taxon>Fungi incertae sedis</taxon>
        <taxon>Chytridiomycota</taxon>
        <taxon>Chytridiomycota incertae sedis</taxon>
        <taxon>Chytridiomycetes</taxon>
        <taxon>Rhizophydiales</taxon>
        <taxon>Terramycetaceae</taxon>
        <taxon>Boothiomyces</taxon>
    </lineage>
</organism>
<comment type="caution">
    <text evidence="1">The sequence shown here is derived from an EMBL/GenBank/DDBJ whole genome shotgun (WGS) entry which is preliminary data.</text>
</comment>
<keyword evidence="2" id="KW-1185">Reference proteome</keyword>
<sequence length="72" mass="8562">MSETFVLRVNKPKQEEFKPKEEPDDIRSLLYTAFVEIPYLLIWGDDNEVEVDLEDMENARKMLMYGVSQYTL</sequence>
<name>A0AAD5Y800_9FUNG</name>
<dbReference type="AlphaFoldDB" id="A0AAD5Y800"/>
<reference evidence="1" key="1">
    <citation type="submission" date="2020-05" db="EMBL/GenBank/DDBJ databases">
        <title>Phylogenomic resolution of chytrid fungi.</title>
        <authorList>
            <person name="Stajich J.E."/>
            <person name="Amses K."/>
            <person name="Simmons R."/>
            <person name="Seto K."/>
            <person name="Myers J."/>
            <person name="Bonds A."/>
            <person name="Quandt C.A."/>
            <person name="Barry K."/>
            <person name="Liu P."/>
            <person name="Grigoriev I."/>
            <person name="Longcore J.E."/>
            <person name="James T.Y."/>
        </authorList>
    </citation>
    <scope>NUCLEOTIDE SEQUENCE</scope>
    <source>
        <strain evidence="1">PLAUS21</strain>
    </source>
</reference>
<dbReference type="EMBL" id="JADGKB010000045">
    <property type="protein sequence ID" value="KAJ3256845.1"/>
    <property type="molecule type" value="Genomic_DNA"/>
</dbReference>
<proteinExistence type="predicted"/>
<dbReference type="Proteomes" id="UP001210925">
    <property type="component" value="Unassembled WGS sequence"/>
</dbReference>
<gene>
    <name evidence="1" type="ORF">HK103_005089</name>
</gene>
<accession>A0AAD5Y800</accession>
<evidence type="ECO:0000313" key="1">
    <source>
        <dbReference type="EMBL" id="KAJ3256845.1"/>
    </source>
</evidence>
<protein>
    <submittedName>
        <fullName evidence="1">Uncharacterized protein</fullName>
    </submittedName>
</protein>
<evidence type="ECO:0000313" key="2">
    <source>
        <dbReference type="Proteomes" id="UP001210925"/>
    </source>
</evidence>